<proteinExistence type="predicted"/>
<dbReference type="InterPro" id="IPR027417">
    <property type="entry name" value="P-loop_NTPase"/>
</dbReference>
<dbReference type="GO" id="GO:0006261">
    <property type="term" value="P:DNA-templated DNA replication"/>
    <property type="evidence" value="ECO:0007669"/>
    <property type="project" value="TreeGrafter"/>
</dbReference>
<dbReference type="HOGENOM" id="CLU_1155910_0_0_9"/>
<dbReference type="InterPro" id="IPR050238">
    <property type="entry name" value="DNA_Rep/Repair_Clamp_Loader"/>
</dbReference>
<dbReference type="STRING" id="679936.Sulac_0152"/>
<dbReference type="Pfam" id="PF13177">
    <property type="entry name" value="DNA_pol3_delta2"/>
    <property type="match status" value="1"/>
</dbReference>
<dbReference type="SUPFAM" id="SSF52540">
    <property type="entry name" value="P-loop containing nucleoside triphosphate hydrolases"/>
    <property type="match status" value="1"/>
</dbReference>
<dbReference type="PATRIC" id="fig|679936.5.peg.158"/>
<protein>
    <recommendedName>
        <fullName evidence="3">DNA polymerase III subunit delta</fullName>
    </recommendedName>
</protein>
<gene>
    <name evidence="1" type="ordered locus">Sulac_0152</name>
</gene>
<accession>G8TW82</accession>
<evidence type="ECO:0000313" key="1">
    <source>
        <dbReference type="EMBL" id="AEW03725.1"/>
    </source>
</evidence>
<dbReference type="PANTHER" id="PTHR11669">
    <property type="entry name" value="REPLICATION FACTOR C / DNA POLYMERASE III GAMMA-TAU SUBUNIT"/>
    <property type="match status" value="1"/>
</dbReference>
<dbReference type="EMBL" id="CP003179">
    <property type="protein sequence ID" value="AEW03725.1"/>
    <property type="molecule type" value="Genomic_DNA"/>
</dbReference>
<evidence type="ECO:0008006" key="3">
    <source>
        <dbReference type="Google" id="ProtNLM"/>
    </source>
</evidence>
<keyword evidence="2" id="KW-1185">Reference proteome</keyword>
<reference evidence="1 2" key="2">
    <citation type="journal article" date="2012" name="Stand. Genomic Sci.">
        <title>Complete genome sequence of the moderately thermophilic mineral-sulfide-oxidizing firmicute Sulfobacillus acidophilus type strain (NAL(T)).</title>
        <authorList>
            <person name="Anderson I."/>
            <person name="Chertkov O."/>
            <person name="Chen A."/>
            <person name="Saunders E."/>
            <person name="Lapidus A."/>
            <person name="Nolan M."/>
            <person name="Lucas S."/>
            <person name="Hammon N."/>
            <person name="Deshpande S."/>
            <person name="Cheng J.F."/>
            <person name="Han C."/>
            <person name="Tapia R."/>
            <person name="Goodwin L.A."/>
            <person name="Pitluck S."/>
            <person name="Liolios K."/>
            <person name="Pagani I."/>
            <person name="Ivanova N."/>
            <person name="Mikhailova N."/>
            <person name="Pati A."/>
            <person name="Palaniappan K."/>
            <person name="Land M."/>
            <person name="Pan C."/>
            <person name="Rohde M."/>
            <person name="Pukall R."/>
            <person name="Goker M."/>
            <person name="Detter J.C."/>
            <person name="Woyke T."/>
            <person name="Bristow J."/>
            <person name="Eisen J.A."/>
            <person name="Markowitz V."/>
            <person name="Hugenholtz P."/>
            <person name="Kyrpides N.C."/>
            <person name="Klenk H.P."/>
            <person name="Mavromatis K."/>
        </authorList>
    </citation>
    <scope>NUCLEOTIDE SEQUENCE [LARGE SCALE GENOMIC DNA]</scope>
    <source>
        <strain evidence="2">ATCC 700253 / DSM 10332 / NAL</strain>
    </source>
</reference>
<organism evidence="1 2">
    <name type="scientific">Sulfobacillus acidophilus (strain ATCC 700253 / DSM 10332 / NAL)</name>
    <dbReference type="NCBI Taxonomy" id="679936"/>
    <lineage>
        <taxon>Bacteria</taxon>
        <taxon>Bacillati</taxon>
        <taxon>Bacillota</taxon>
        <taxon>Clostridia</taxon>
        <taxon>Eubacteriales</taxon>
        <taxon>Clostridiales Family XVII. Incertae Sedis</taxon>
        <taxon>Sulfobacillus</taxon>
    </lineage>
</organism>
<dbReference type="KEGG" id="sap:Sulac_0152"/>
<dbReference type="Gene3D" id="3.40.50.300">
    <property type="entry name" value="P-loop containing nucleotide triphosphate hydrolases"/>
    <property type="match status" value="1"/>
</dbReference>
<dbReference type="AlphaFoldDB" id="G8TW82"/>
<name>G8TW82_SULAD</name>
<sequence>MRNSRYLDEWAGLDEAWAHERVGQALFFEGAESTWERLKPRLVRQLLCEATAQADCTCRSCQTPLDRHPDWRRLTPATRVHIDKEQIVEMTEWAETRPLWSPRKLVVIDPADKLSRVAESHLLKHLEEPPAYLVYALWSSTPDQVLPTIHSRCQHWRLAFSPGDRPAGWSLNILQQKDQMTLDNVLWAARYARERYRSTGRAEWLRFWEALADVHRTLAANGNPDLALGRLYPVWPEGAP</sequence>
<evidence type="ECO:0000313" key="2">
    <source>
        <dbReference type="Proteomes" id="UP000005439"/>
    </source>
</evidence>
<dbReference type="PANTHER" id="PTHR11669:SF8">
    <property type="entry name" value="DNA POLYMERASE III SUBUNIT DELTA"/>
    <property type="match status" value="1"/>
</dbReference>
<reference evidence="2" key="1">
    <citation type="submission" date="2011-12" db="EMBL/GenBank/DDBJ databases">
        <title>The complete genome of chromosome of Sulfobacillus acidophilus DSM 10332.</title>
        <authorList>
            <person name="Lucas S."/>
            <person name="Han J."/>
            <person name="Lapidus A."/>
            <person name="Bruce D."/>
            <person name="Goodwin L."/>
            <person name="Pitluck S."/>
            <person name="Peters L."/>
            <person name="Kyrpides N."/>
            <person name="Mavromatis K."/>
            <person name="Ivanova N."/>
            <person name="Mikhailova N."/>
            <person name="Chertkov O."/>
            <person name="Saunders E."/>
            <person name="Detter J.C."/>
            <person name="Tapia R."/>
            <person name="Han C."/>
            <person name="Land M."/>
            <person name="Hauser L."/>
            <person name="Markowitz V."/>
            <person name="Cheng J.-F."/>
            <person name="Hugenholtz P."/>
            <person name="Woyke T."/>
            <person name="Wu D."/>
            <person name="Pukall R."/>
            <person name="Gehrich-Schroeter G."/>
            <person name="Schneider S."/>
            <person name="Klenk H.-P."/>
            <person name="Eisen J.A."/>
        </authorList>
    </citation>
    <scope>NUCLEOTIDE SEQUENCE [LARGE SCALE GENOMIC DNA]</scope>
    <source>
        <strain evidence="2">ATCC 700253 / DSM 10332 / NAL</strain>
    </source>
</reference>
<dbReference type="Proteomes" id="UP000005439">
    <property type="component" value="Chromosome"/>
</dbReference>